<dbReference type="Proteomes" id="UP001627284">
    <property type="component" value="Unassembled WGS sequence"/>
</dbReference>
<dbReference type="InterPro" id="IPR002110">
    <property type="entry name" value="Ankyrin_rpt"/>
</dbReference>
<dbReference type="EMBL" id="JBJKTR010000013">
    <property type="protein sequence ID" value="KAL3349368.1"/>
    <property type="molecule type" value="Genomic_DNA"/>
</dbReference>
<keyword evidence="2" id="KW-1185">Reference proteome</keyword>
<dbReference type="PANTHER" id="PTHR46224">
    <property type="entry name" value="ANKYRIN REPEAT FAMILY PROTEIN"/>
    <property type="match status" value="1"/>
</dbReference>
<evidence type="ECO:0000313" key="2">
    <source>
        <dbReference type="Proteomes" id="UP001627284"/>
    </source>
</evidence>
<protein>
    <submittedName>
        <fullName evidence="1">Uncharacterized protein</fullName>
    </submittedName>
</protein>
<feature type="non-terminal residue" evidence="1">
    <location>
        <position position="1"/>
    </location>
</feature>
<dbReference type="SUPFAM" id="SSF140860">
    <property type="entry name" value="Pseudo ankyrin repeat-like"/>
    <property type="match status" value="1"/>
</dbReference>
<dbReference type="InterPro" id="IPR051616">
    <property type="entry name" value="Cul2-RING_E3_ligase_SR"/>
</dbReference>
<dbReference type="AlphaFoldDB" id="A0ABD2T020"/>
<reference evidence="1 2" key="1">
    <citation type="submission" date="2024-05" db="EMBL/GenBank/DDBJ databases">
        <title>De novo assembly of an allotetraploid wild potato.</title>
        <authorList>
            <person name="Hosaka A.J."/>
        </authorList>
    </citation>
    <scope>NUCLEOTIDE SEQUENCE [LARGE SCALE GENOMIC DNA]</scope>
    <source>
        <tissue evidence="1">Young leaves</tissue>
    </source>
</reference>
<dbReference type="InterPro" id="IPR036770">
    <property type="entry name" value="Ankyrin_rpt-contain_sf"/>
</dbReference>
<organism evidence="1 2">
    <name type="scientific">Solanum stoloniferum</name>
    <dbReference type="NCBI Taxonomy" id="62892"/>
    <lineage>
        <taxon>Eukaryota</taxon>
        <taxon>Viridiplantae</taxon>
        <taxon>Streptophyta</taxon>
        <taxon>Embryophyta</taxon>
        <taxon>Tracheophyta</taxon>
        <taxon>Spermatophyta</taxon>
        <taxon>Magnoliopsida</taxon>
        <taxon>eudicotyledons</taxon>
        <taxon>Gunneridae</taxon>
        <taxon>Pentapetalae</taxon>
        <taxon>asterids</taxon>
        <taxon>lamiids</taxon>
        <taxon>Solanales</taxon>
        <taxon>Solanaceae</taxon>
        <taxon>Solanoideae</taxon>
        <taxon>Solaneae</taxon>
        <taxon>Solanum</taxon>
    </lineage>
</organism>
<accession>A0ABD2T020</accession>
<sequence>HNCLQNPCSVFPLSFGKTLLPFFGYKHHKFLPKPHNSSLSSVMEDENQRFSRLLTAHLDKVKQQVKKLMEAACAGDIKLFKKLAKGLDRGKGLAATVASVKDGKERGALSFAATEGQLKMCKYLVEELKIDVNDRDKEGQTLVLCAARKDTLLLSSTS</sequence>
<name>A0ABD2T020_9SOLN</name>
<dbReference type="Pfam" id="PF12796">
    <property type="entry name" value="Ank_2"/>
    <property type="match status" value="1"/>
</dbReference>
<proteinExistence type="predicted"/>
<dbReference type="PANTHER" id="PTHR46224:SF40">
    <property type="entry name" value="ANKYRIN REPEAT-CONTAINING PROTEIN"/>
    <property type="match status" value="1"/>
</dbReference>
<gene>
    <name evidence="1" type="ORF">AABB24_022481</name>
</gene>
<comment type="caution">
    <text evidence="1">The sequence shown here is derived from an EMBL/GenBank/DDBJ whole genome shotgun (WGS) entry which is preliminary data.</text>
</comment>
<dbReference type="Gene3D" id="1.25.40.20">
    <property type="entry name" value="Ankyrin repeat-containing domain"/>
    <property type="match status" value="1"/>
</dbReference>
<evidence type="ECO:0000313" key="1">
    <source>
        <dbReference type="EMBL" id="KAL3349368.1"/>
    </source>
</evidence>